<evidence type="ECO:0000259" key="1">
    <source>
        <dbReference type="Pfam" id="PF00144"/>
    </source>
</evidence>
<comment type="caution">
    <text evidence="2">The sequence shown here is derived from an EMBL/GenBank/DDBJ whole genome shotgun (WGS) entry which is preliminary data.</text>
</comment>
<sequence>MTPNVNDDTVNGFVDEKFAKVLEAFRRNFGQGEEREGAAFAVYHKGELVVNLYGGYADKESNRKWAPNQKSVMFSSTKALTSIVIAMLVDRKFIKYSDRIIDHWPEYGQFGKNSTTIEDVMSHKAGVPYLSQDVSIEDVRNNWKSVMEKVEKTIPAWKPGTASGYHAVTFGFILDGLVRKVDPLSRGIQEFFDQEIAEPYDLDISIGIRDKSEVPYLTRLTTPSIWEFARDIIKDPKILIMLCLMYVRLDEIVDKMRSNPDWLLVNYDTMVLNDPEIVSLPLPAVTGIGSAPDIAKLMSLVVENQIISNSTLKILSQPTLNSWHLEKVTIWPVIKGHGFFYEKHPLVPDAYTFGHPGYGGQFVHMDPVSELAIVYLANGLKTGTGELCATYMRLLKETYNSIRI</sequence>
<organism evidence="2 3">
    <name type="scientific">Caenorhabditis angaria</name>
    <dbReference type="NCBI Taxonomy" id="860376"/>
    <lineage>
        <taxon>Eukaryota</taxon>
        <taxon>Metazoa</taxon>
        <taxon>Ecdysozoa</taxon>
        <taxon>Nematoda</taxon>
        <taxon>Chromadorea</taxon>
        <taxon>Rhabditida</taxon>
        <taxon>Rhabditina</taxon>
        <taxon>Rhabditomorpha</taxon>
        <taxon>Rhabditoidea</taxon>
        <taxon>Rhabditidae</taxon>
        <taxon>Peloderinae</taxon>
        <taxon>Caenorhabditis</taxon>
    </lineage>
</organism>
<dbReference type="PANTHER" id="PTHR43319">
    <property type="entry name" value="BETA-LACTAMASE-RELATED"/>
    <property type="match status" value="1"/>
</dbReference>
<accession>A0A9P1N6J0</accession>
<dbReference type="AlphaFoldDB" id="A0A9P1N6J0"/>
<dbReference type="InterPro" id="IPR012338">
    <property type="entry name" value="Beta-lactam/transpept-like"/>
</dbReference>
<dbReference type="PANTHER" id="PTHR43319:SF7">
    <property type="entry name" value="BETA-LACTAMASE-RELATED DOMAIN-CONTAINING PROTEIN"/>
    <property type="match status" value="1"/>
</dbReference>
<dbReference type="OrthoDB" id="5946976at2759"/>
<name>A0A9P1N6J0_9PELO</name>
<dbReference type="InterPro" id="IPR001466">
    <property type="entry name" value="Beta-lactam-related"/>
</dbReference>
<dbReference type="Proteomes" id="UP001152747">
    <property type="component" value="Unassembled WGS sequence"/>
</dbReference>
<gene>
    <name evidence="2" type="ORF">CAMP_LOCUS12498</name>
</gene>
<keyword evidence="3" id="KW-1185">Reference proteome</keyword>
<proteinExistence type="predicted"/>
<protein>
    <recommendedName>
        <fullName evidence="1">Beta-lactamase-related domain-containing protein</fullName>
    </recommendedName>
</protein>
<reference evidence="2" key="1">
    <citation type="submission" date="2022-11" db="EMBL/GenBank/DDBJ databases">
        <authorList>
            <person name="Kikuchi T."/>
        </authorList>
    </citation>
    <scope>NUCLEOTIDE SEQUENCE</scope>
    <source>
        <strain evidence="2">PS1010</strain>
    </source>
</reference>
<dbReference type="SUPFAM" id="SSF56601">
    <property type="entry name" value="beta-lactamase/transpeptidase-like"/>
    <property type="match status" value="1"/>
</dbReference>
<dbReference type="Pfam" id="PF00144">
    <property type="entry name" value="Beta-lactamase"/>
    <property type="match status" value="1"/>
</dbReference>
<dbReference type="EMBL" id="CANHGI010000004">
    <property type="protein sequence ID" value="CAI5449861.1"/>
    <property type="molecule type" value="Genomic_DNA"/>
</dbReference>
<evidence type="ECO:0000313" key="2">
    <source>
        <dbReference type="EMBL" id="CAI5449861.1"/>
    </source>
</evidence>
<dbReference type="InterPro" id="IPR052907">
    <property type="entry name" value="Beta-lactamase/esterase"/>
</dbReference>
<dbReference type="Gene3D" id="3.40.710.10">
    <property type="entry name" value="DD-peptidase/beta-lactamase superfamily"/>
    <property type="match status" value="1"/>
</dbReference>
<evidence type="ECO:0000313" key="3">
    <source>
        <dbReference type="Proteomes" id="UP001152747"/>
    </source>
</evidence>
<feature type="domain" description="Beta-lactamase-related" evidence="1">
    <location>
        <begin position="25"/>
        <end position="394"/>
    </location>
</feature>